<comment type="caution">
    <text evidence="2">The sequence shown here is derived from an EMBL/GenBank/DDBJ whole genome shotgun (WGS) entry which is preliminary data.</text>
</comment>
<feature type="region of interest" description="Disordered" evidence="1">
    <location>
        <begin position="161"/>
        <end position="180"/>
    </location>
</feature>
<accession>K1V367</accession>
<proteinExistence type="predicted"/>
<dbReference type="InParanoid" id="K1V367"/>
<reference evidence="2 3" key="1">
    <citation type="journal article" date="2012" name="Eukaryot. Cell">
        <title>Genome sequence of the Trichosporon asahii environmental strain CBS 8904.</title>
        <authorList>
            <person name="Yang R.Y."/>
            <person name="Li H.T."/>
            <person name="Zhu H."/>
            <person name="Zhou G.P."/>
            <person name="Wang M."/>
            <person name="Wang L."/>
        </authorList>
    </citation>
    <scope>NUCLEOTIDE SEQUENCE [LARGE SCALE GENOMIC DNA]</scope>
    <source>
        <strain evidence="2 3">CBS 8904</strain>
    </source>
</reference>
<dbReference type="HOGENOM" id="CLU_1579623_0_0_1"/>
<protein>
    <submittedName>
        <fullName evidence="2">Uncharacterized protein</fullName>
    </submittedName>
</protein>
<evidence type="ECO:0000313" key="2">
    <source>
        <dbReference type="EMBL" id="EKC98384.1"/>
    </source>
</evidence>
<dbReference type="EMBL" id="AMBO01000391">
    <property type="protein sequence ID" value="EKC98384.1"/>
    <property type="molecule type" value="Genomic_DNA"/>
</dbReference>
<name>K1V367_TRIAC</name>
<dbReference type="Proteomes" id="UP000006757">
    <property type="component" value="Unassembled WGS sequence"/>
</dbReference>
<dbReference type="AlphaFoldDB" id="K1V367"/>
<organism evidence="2 3">
    <name type="scientific">Trichosporon asahii var. asahii (strain CBS 8904)</name>
    <name type="common">Yeast</name>
    <dbReference type="NCBI Taxonomy" id="1220162"/>
    <lineage>
        <taxon>Eukaryota</taxon>
        <taxon>Fungi</taxon>
        <taxon>Dikarya</taxon>
        <taxon>Basidiomycota</taxon>
        <taxon>Agaricomycotina</taxon>
        <taxon>Tremellomycetes</taxon>
        <taxon>Trichosporonales</taxon>
        <taxon>Trichosporonaceae</taxon>
        <taxon>Trichosporon</taxon>
    </lineage>
</organism>
<sequence>MSATATAAEPAPPLYLTPPVLLAALQTAIEQLNAQLEAERDVLFDLWDNLSITLYAKRGTGPGVAAALDTILQLALQGLQLRFAVRVSAIAELYLETESVLEACHDEGYHEAGERYLAHVLETFAAQQGIWMAVLAAATPEEGTDPVVAWGEFVSSLALPDDELEDESSRDEELEGQVIT</sequence>
<evidence type="ECO:0000313" key="3">
    <source>
        <dbReference type="Proteomes" id="UP000006757"/>
    </source>
</evidence>
<gene>
    <name evidence="2" type="ORF">A1Q2_07398</name>
</gene>
<keyword evidence="3" id="KW-1185">Reference proteome</keyword>
<evidence type="ECO:0000256" key="1">
    <source>
        <dbReference type="SAM" id="MobiDB-lite"/>
    </source>
</evidence>